<proteinExistence type="predicted"/>
<accession>A0A4U8S665</accession>
<reference evidence="1 2" key="1">
    <citation type="journal article" date="2014" name="Genome Announc.">
        <title>Draft genome sequences of eight enterohepatic helicobacter species isolated from both laboratory and wild rodents.</title>
        <authorList>
            <person name="Sheh A."/>
            <person name="Shen Z."/>
            <person name="Fox J.G."/>
        </authorList>
    </citation>
    <scope>NUCLEOTIDE SEQUENCE [LARGE SCALE GENOMIC DNA]</scope>
    <source>
        <strain evidence="1 2">ATCC 700114</strain>
    </source>
</reference>
<protein>
    <submittedName>
        <fullName evidence="1">Uncharacterized protein</fullName>
    </submittedName>
</protein>
<dbReference type="AlphaFoldDB" id="A0A4U8S665"/>
<dbReference type="RefSeq" id="WP_052096512.1">
    <property type="nucleotide sequence ID" value="NZ_JRPL02000024.1"/>
</dbReference>
<dbReference type="Proteomes" id="UP000029878">
    <property type="component" value="Unassembled WGS sequence"/>
</dbReference>
<dbReference type="EMBL" id="JRPL02000024">
    <property type="protein sequence ID" value="TLD81329.1"/>
    <property type="molecule type" value="Genomic_DNA"/>
</dbReference>
<gene>
    <name evidence="1" type="ORF">LS81_008430</name>
</gene>
<sequence length="196" mass="23842">MQFKVLEDMRDGIFPQWDTTLDSYIQSYLDIFAMHTDICEVDIMEIIEYDILCELSMFYEYSEIYMIFNLYTKKYQDKYIAILEELFLNNMIDFYIIDEPTQPTLATYKKDKYQVWIYFRDNFICKECFNAKDFCNTSWNAPSKWSRYNINATITPKGTKYFNEILSPRFYEKYKDLEVEIDDKGNIVRWIGQINR</sequence>
<evidence type="ECO:0000313" key="1">
    <source>
        <dbReference type="EMBL" id="TLD81329.1"/>
    </source>
</evidence>
<organism evidence="1 2">
    <name type="scientific">Helicobacter trogontum</name>
    <dbReference type="NCBI Taxonomy" id="50960"/>
    <lineage>
        <taxon>Bacteria</taxon>
        <taxon>Pseudomonadati</taxon>
        <taxon>Campylobacterota</taxon>
        <taxon>Epsilonproteobacteria</taxon>
        <taxon>Campylobacterales</taxon>
        <taxon>Helicobacteraceae</taxon>
        <taxon>Helicobacter</taxon>
    </lineage>
</organism>
<dbReference type="OrthoDB" id="5327173at2"/>
<name>A0A4U8S665_9HELI</name>
<comment type="caution">
    <text evidence="1">The sequence shown here is derived from an EMBL/GenBank/DDBJ whole genome shotgun (WGS) entry which is preliminary data.</text>
</comment>
<evidence type="ECO:0000313" key="2">
    <source>
        <dbReference type="Proteomes" id="UP000029878"/>
    </source>
</evidence>